<dbReference type="InterPro" id="IPR012340">
    <property type="entry name" value="NA-bd_OB-fold"/>
</dbReference>
<dbReference type="Gene3D" id="2.40.50.700">
    <property type="match status" value="1"/>
</dbReference>
<feature type="region of interest" description="Disordered" evidence="9">
    <location>
        <begin position="61"/>
        <end position="86"/>
    </location>
</feature>
<gene>
    <name evidence="11" type="ORF">CGOC_LOCUS7091</name>
</gene>
<evidence type="ECO:0000256" key="7">
    <source>
        <dbReference type="ARBA" id="ARBA00022842"/>
    </source>
</evidence>
<keyword evidence="2" id="KW-0963">Cytoplasm</keyword>
<dbReference type="GO" id="GO:0046872">
    <property type="term" value="F:metal ion binding"/>
    <property type="evidence" value="ECO:0007669"/>
    <property type="project" value="UniProtKB-KW"/>
</dbReference>
<evidence type="ECO:0000256" key="9">
    <source>
        <dbReference type="SAM" id="MobiDB-lite"/>
    </source>
</evidence>
<feature type="compositionally biased region" description="Polar residues" evidence="9">
    <location>
        <begin position="63"/>
        <end position="76"/>
    </location>
</feature>
<keyword evidence="4" id="KW-0479">Metal-binding</keyword>
<dbReference type="Proteomes" id="UP000271889">
    <property type="component" value="Unassembled WGS sequence"/>
</dbReference>
<dbReference type="PANTHER" id="PTHR23355">
    <property type="entry name" value="RIBONUCLEASE"/>
    <property type="match status" value="1"/>
</dbReference>
<evidence type="ECO:0000256" key="3">
    <source>
        <dbReference type="ARBA" id="ARBA00022722"/>
    </source>
</evidence>
<sequence>MDADEMKREVKGLRTTDLQFGCVEVVIVAIYDHEVFNLIVLMAKNNCYRGIDEDASHDDVVIPSTSAESPNVQQTSNKDKSSKKKPTYRILSQLPLDEWDIPDSCLQKTAEVVGILEKKNSRLATGKLELASAAQRQWAKFSPSDSRIPRMMIEASQLPHDFFDRPQDFAKFLFVAKIADWPENSMMACGNLEKQLGLAGDID</sequence>
<dbReference type="PANTHER" id="PTHR23355:SF9">
    <property type="entry name" value="DIS3-LIKE EXONUCLEASE 2"/>
    <property type="match status" value="1"/>
</dbReference>
<feature type="domain" description="CSD2" evidence="10">
    <location>
        <begin position="139"/>
        <end position="203"/>
    </location>
</feature>
<comment type="subcellular location">
    <subcellularLocation>
        <location evidence="1">Cytoplasm</location>
    </subcellularLocation>
</comment>
<dbReference type="InterPro" id="IPR050180">
    <property type="entry name" value="RNR_Ribonuclease"/>
</dbReference>
<dbReference type="FunFam" id="2.40.50.700:FF:000003">
    <property type="entry name" value="DIS3-like exonuclease 2"/>
    <property type="match status" value="1"/>
</dbReference>
<dbReference type="GO" id="GO:0006402">
    <property type="term" value="P:mRNA catabolic process"/>
    <property type="evidence" value="ECO:0007669"/>
    <property type="project" value="TreeGrafter"/>
</dbReference>
<feature type="non-terminal residue" evidence="11">
    <location>
        <position position="203"/>
    </location>
</feature>
<evidence type="ECO:0000259" key="10">
    <source>
        <dbReference type="Pfam" id="PF17849"/>
    </source>
</evidence>
<evidence type="ECO:0000313" key="11">
    <source>
        <dbReference type="EMBL" id="VDK74971.1"/>
    </source>
</evidence>
<name>A0A3P6UCV5_CYLGO</name>
<keyword evidence="12" id="KW-1185">Reference proteome</keyword>
<evidence type="ECO:0000256" key="8">
    <source>
        <dbReference type="ARBA" id="ARBA00022884"/>
    </source>
</evidence>
<dbReference type="AlphaFoldDB" id="A0A3P6UCV5"/>
<reference evidence="11 12" key="1">
    <citation type="submission" date="2018-11" db="EMBL/GenBank/DDBJ databases">
        <authorList>
            <consortium name="Pathogen Informatics"/>
        </authorList>
    </citation>
    <scope>NUCLEOTIDE SEQUENCE [LARGE SCALE GENOMIC DNA]</scope>
</reference>
<proteinExistence type="predicted"/>
<dbReference type="GO" id="GO:0010587">
    <property type="term" value="P:miRNA catabolic process"/>
    <property type="evidence" value="ECO:0007669"/>
    <property type="project" value="TreeGrafter"/>
</dbReference>
<dbReference type="GO" id="GO:0008266">
    <property type="term" value="F:poly(U) RNA binding"/>
    <property type="evidence" value="ECO:0007669"/>
    <property type="project" value="UniProtKB-ARBA"/>
</dbReference>
<keyword evidence="3" id="KW-0540">Nuclease</keyword>
<dbReference type="EMBL" id="UYRV01024162">
    <property type="protein sequence ID" value="VDK74971.1"/>
    <property type="molecule type" value="Genomic_DNA"/>
</dbReference>
<dbReference type="InterPro" id="IPR041505">
    <property type="entry name" value="Dis3_CSD2"/>
</dbReference>
<keyword evidence="8" id="KW-0694">RNA-binding</keyword>
<dbReference type="Pfam" id="PF17849">
    <property type="entry name" value="OB_Dis3"/>
    <property type="match status" value="1"/>
</dbReference>
<evidence type="ECO:0000256" key="2">
    <source>
        <dbReference type="ARBA" id="ARBA00022490"/>
    </source>
</evidence>
<accession>A0A3P6UCV5</accession>
<keyword evidence="6" id="KW-0269">Exonuclease</keyword>
<evidence type="ECO:0000256" key="4">
    <source>
        <dbReference type="ARBA" id="ARBA00022723"/>
    </source>
</evidence>
<keyword evidence="5" id="KW-0378">Hydrolase</keyword>
<evidence type="ECO:0000256" key="6">
    <source>
        <dbReference type="ARBA" id="ARBA00022839"/>
    </source>
</evidence>
<keyword evidence="7" id="KW-0460">Magnesium</keyword>
<organism evidence="11 12">
    <name type="scientific">Cylicostephanus goldi</name>
    <name type="common">Nematode worm</name>
    <dbReference type="NCBI Taxonomy" id="71465"/>
    <lineage>
        <taxon>Eukaryota</taxon>
        <taxon>Metazoa</taxon>
        <taxon>Ecdysozoa</taxon>
        <taxon>Nematoda</taxon>
        <taxon>Chromadorea</taxon>
        <taxon>Rhabditida</taxon>
        <taxon>Rhabditina</taxon>
        <taxon>Rhabditomorpha</taxon>
        <taxon>Strongyloidea</taxon>
        <taxon>Strongylidae</taxon>
        <taxon>Cylicostephanus</taxon>
    </lineage>
</organism>
<protein>
    <recommendedName>
        <fullName evidence="10">CSD2 domain-containing protein</fullName>
    </recommendedName>
</protein>
<evidence type="ECO:0000256" key="5">
    <source>
        <dbReference type="ARBA" id="ARBA00022801"/>
    </source>
</evidence>
<dbReference type="GO" id="GO:0000175">
    <property type="term" value="F:3'-5'-RNA exonuclease activity"/>
    <property type="evidence" value="ECO:0007669"/>
    <property type="project" value="TreeGrafter"/>
</dbReference>
<evidence type="ECO:0000256" key="1">
    <source>
        <dbReference type="ARBA" id="ARBA00004496"/>
    </source>
</evidence>
<dbReference type="SUPFAM" id="SSF50249">
    <property type="entry name" value="Nucleic acid-binding proteins"/>
    <property type="match status" value="1"/>
</dbReference>
<dbReference type="GO" id="GO:0000932">
    <property type="term" value="C:P-body"/>
    <property type="evidence" value="ECO:0007669"/>
    <property type="project" value="TreeGrafter"/>
</dbReference>
<evidence type="ECO:0000313" key="12">
    <source>
        <dbReference type="Proteomes" id="UP000271889"/>
    </source>
</evidence>
<dbReference type="OrthoDB" id="372421at2759"/>